<evidence type="ECO:0000256" key="2">
    <source>
        <dbReference type="ARBA" id="ARBA00005992"/>
    </source>
</evidence>
<feature type="signal peptide" evidence="8">
    <location>
        <begin position="1"/>
        <end position="22"/>
    </location>
</feature>
<name>A0A640WJ49_9GAMM</name>
<dbReference type="InterPro" id="IPR038063">
    <property type="entry name" value="Transpep_catalytic_dom"/>
</dbReference>
<feature type="chain" id="PRO_5024965763" evidence="8">
    <location>
        <begin position="23"/>
        <end position="371"/>
    </location>
</feature>
<sequence>MPRLGFTLLLSLALLVSPAGFAVPFWGEKQSSPVDSPVDRLPPGAWIWGGDDKQAGPMAVVVSLTEQRAYVYRNGILIGVTTVSTGREGYETPTGVFTVLQKDKDHRSNLYGNAPMPYQQRLTWDGVALHAGGLPGYPESHGCVHLPTEFARLLFEASNLGMTVVVAQAGQAPVSLVHPGPLSPIDAHTGADVDMPQLAGGNSWRWAMDPPAEGPISMVLSRSDRMLVVYRNGVEIGRSRVELARPGAVTGTRAYIVEGHFHPPTPQESALASIEGNSRSLPMPTWIAIGVPGYESAAGRPVPANVANQVMVPDGFKQKVLPLLSPGTVLVATDAHLTPENSGEHLRVIDSVGPSGWLDDVVTERHVGATP</sequence>
<keyword evidence="4 7" id="KW-0133">Cell shape</keyword>
<dbReference type="PANTHER" id="PTHR30582:SF2">
    <property type="entry name" value="L,D-TRANSPEPTIDASE YCIB-RELATED"/>
    <property type="match status" value="1"/>
</dbReference>
<dbReference type="SUPFAM" id="SSF141523">
    <property type="entry name" value="L,D-transpeptidase catalytic domain-like"/>
    <property type="match status" value="1"/>
</dbReference>
<feature type="domain" description="L,D-TPase catalytic" evidence="9">
    <location>
        <begin position="58"/>
        <end position="167"/>
    </location>
</feature>
<reference evidence="10 11" key="1">
    <citation type="submission" date="2019-08" db="EMBL/GenBank/DDBJ databases">
        <title>Bioinformatics analysis of the strain L3 and L5.</title>
        <authorList>
            <person name="Li X."/>
        </authorList>
    </citation>
    <scope>NUCLEOTIDE SEQUENCE [LARGE SCALE GENOMIC DNA]</scope>
    <source>
        <strain evidence="10 11">L3</strain>
    </source>
</reference>
<dbReference type="UniPathway" id="UPA00219"/>
<dbReference type="EMBL" id="VTPX01000001">
    <property type="protein sequence ID" value="KAA0020571.1"/>
    <property type="molecule type" value="Genomic_DNA"/>
</dbReference>
<accession>A0A640WJ49</accession>
<evidence type="ECO:0000259" key="9">
    <source>
        <dbReference type="PROSITE" id="PS52029"/>
    </source>
</evidence>
<evidence type="ECO:0000313" key="11">
    <source>
        <dbReference type="Proteomes" id="UP000466024"/>
    </source>
</evidence>
<keyword evidence="6 7" id="KW-0961">Cell wall biogenesis/degradation</keyword>
<dbReference type="GO" id="GO:0005576">
    <property type="term" value="C:extracellular region"/>
    <property type="evidence" value="ECO:0007669"/>
    <property type="project" value="TreeGrafter"/>
</dbReference>
<dbReference type="Proteomes" id="UP000466024">
    <property type="component" value="Unassembled WGS sequence"/>
</dbReference>
<evidence type="ECO:0000256" key="8">
    <source>
        <dbReference type="SAM" id="SignalP"/>
    </source>
</evidence>
<evidence type="ECO:0000256" key="5">
    <source>
        <dbReference type="ARBA" id="ARBA00022984"/>
    </source>
</evidence>
<dbReference type="AlphaFoldDB" id="A0A640WJ49"/>
<keyword evidence="3" id="KW-0808">Transferase</keyword>
<dbReference type="PROSITE" id="PS52029">
    <property type="entry name" value="LD_TPASE"/>
    <property type="match status" value="1"/>
</dbReference>
<dbReference type="RefSeq" id="WP_149433690.1">
    <property type="nucleotide sequence ID" value="NZ_VTPX01000001.1"/>
</dbReference>
<dbReference type="Pfam" id="PF03734">
    <property type="entry name" value="YkuD"/>
    <property type="match status" value="1"/>
</dbReference>
<dbReference type="GO" id="GO:0071555">
    <property type="term" value="P:cell wall organization"/>
    <property type="evidence" value="ECO:0007669"/>
    <property type="project" value="UniProtKB-UniRule"/>
</dbReference>
<protein>
    <submittedName>
        <fullName evidence="10">L,D-transpeptidase</fullName>
    </submittedName>
</protein>
<comment type="similarity">
    <text evidence="2">Belongs to the YkuD family.</text>
</comment>
<dbReference type="GO" id="GO:0016740">
    <property type="term" value="F:transferase activity"/>
    <property type="evidence" value="ECO:0007669"/>
    <property type="project" value="UniProtKB-KW"/>
</dbReference>
<gene>
    <name evidence="10" type="ORF">F0A16_01895</name>
</gene>
<dbReference type="GO" id="GO:0071972">
    <property type="term" value="F:peptidoglycan L,D-transpeptidase activity"/>
    <property type="evidence" value="ECO:0007669"/>
    <property type="project" value="TreeGrafter"/>
</dbReference>
<evidence type="ECO:0000256" key="4">
    <source>
        <dbReference type="ARBA" id="ARBA00022960"/>
    </source>
</evidence>
<comment type="pathway">
    <text evidence="1 7">Cell wall biogenesis; peptidoglycan biosynthesis.</text>
</comment>
<keyword evidence="11" id="KW-1185">Reference proteome</keyword>
<keyword evidence="8" id="KW-0732">Signal</keyword>
<dbReference type="InterPro" id="IPR016915">
    <property type="entry name" value="UCP029342"/>
</dbReference>
<dbReference type="InterPro" id="IPR005490">
    <property type="entry name" value="LD_TPept_cat_dom"/>
</dbReference>
<dbReference type="NCBIfam" id="NF004785">
    <property type="entry name" value="PRK06132.1-2"/>
    <property type="match status" value="1"/>
</dbReference>
<dbReference type="Gene3D" id="2.40.440.10">
    <property type="entry name" value="L,D-transpeptidase catalytic domain-like"/>
    <property type="match status" value="1"/>
</dbReference>
<dbReference type="CDD" id="cd16913">
    <property type="entry name" value="YkuD_like"/>
    <property type="match status" value="1"/>
</dbReference>
<comment type="caution">
    <text evidence="10">The sequence shown here is derived from an EMBL/GenBank/DDBJ whole genome shotgun (WGS) entry which is preliminary data.</text>
</comment>
<dbReference type="InterPro" id="IPR050979">
    <property type="entry name" value="LD-transpeptidase"/>
</dbReference>
<evidence type="ECO:0000256" key="7">
    <source>
        <dbReference type="PROSITE-ProRule" id="PRU01373"/>
    </source>
</evidence>
<dbReference type="GO" id="GO:0008360">
    <property type="term" value="P:regulation of cell shape"/>
    <property type="evidence" value="ECO:0007669"/>
    <property type="project" value="UniProtKB-UniRule"/>
</dbReference>
<keyword evidence="5 7" id="KW-0573">Peptidoglycan synthesis</keyword>
<evidence type="ECO:0000256" key="6">
    <source>
        <dbReference type="ARBA" id="ARBA00023316"/>
    </source>
</evidence>
<proteinExistence type="inferred from homology"/>
<dbReference type="GO" id="GO:0018104">
    <property type="term" value="P:peptidoglycan-protein cross-linking"/>
    <property type="evidence" value="ECO:0007669"/>
    <property type="project" value="TreeGrafter"/>
</dbReference>
<feature type="active site" description="Nucleophile" evidence="7">
    <location>
        <position position="143"/>
    </location>
</feature>
<dbReference type="PANTHER" id="PTHR30582">
    <property type="entry name" value="L,D-TRANSPEPTIDASE"/>
    <property type="match status" value="1"/>
</dbReference>
<feature type="active site" description="Proton donor/acceptor" evidence="7">
    <location>
        <position position="130"/>
    </location>
</feature>
<organism evidence="10 11">
    <name type="scientific">Salinicola corii</name>
    <dbReference type="NCBI Taxonomy" id="2606937"/>
    <lineage>
        <taxon>Bacteria</taxon>
        <taxon>Pseudomonadati</taxon>
        <taxon>Pseudomonadota</taxon>
        <taxon>Gammaproteobacteria</taxon>
        <taxon>Oceanospirillales</taxon>
        <taxon>Halomonadaceae</taxon>
        <taxon>Salinicola</taxon>
    </lineage>
</organism>
<dbReference type="PIRSF" id="PIRSF029342">
    <property type="entry name" value="UCP029342_ErfK/YbiS/YcfS/YnhG"/>
    <property type="match status" value="1"/>
</dbReference>
<evidence type="ECO:0000313" key="10">
    <source>
        <dbReference type="EMBL" id="KAA0020571.1"/>
    </source>
</evidence>
<evidence type="ECO:0000256" key="1">
    <source>
        <dbReference type="ARBA" id="ARBA00004752"/>
    </source>
</evidence>
<evidence type="ECO:0000256" key="3">
    <source>
        <dbReference type="ARBA" id="ARBA00022679"/>
    </source>
</evidence>